<organism evidence="1 2">
    <name type="scientific">Coniosporium uncinatum</name>
    <dbReference type="NCBI Taxonomy" id="93489"/>
    <lineage>
        <taxon>Eukaryota</taxon>
        <taxon>Fungi</taxon>
        <taxon>Dikarya</taxon>
        <taxon>Ascomycota</taxon>
        <taxon>Pezizomycotina</taxon>
        <taxon>Dothideomycetes</taxon>
        <taxon>Dothideomycetes incertae sedis</taxon>
        <taxon>Coniosporium</taxon>
    </lineage>
</organism>
<sequence length="299" mass="31991">MVGVVAAPSVFLLTITLPIVETEKHEEAMEDSHIPALSLPGSLSYDSARSRPRKSTALLEPDASTEGSDTHDNSPLLKSFGGHGNTATTAANAGEVHDQHFHHPSLPPAVSPLQPHIVQSPMEMPTTPIPVPATAKDWNRWLVILQTFTAPFFIVLIFWANSEYDNPDRNRALVKPSLYSLLASLIILALILSTTTPTRPPRWRVLLCFLGFCVAIAWISTIANEVVGVLKTLGVVLDISDAILGLTIFAVGNSLGDLVADITVARLGYPVMALSACFGGPMLNILLGIGISGIYMTIG</sequence>
<protein>
    <submittedName>
        <fullName evidence="1">Uncharacterized protein</fullName>
    </submittedName>
</protein>
<dbReference type="EMBL" id="JAWDJW010010071">
    <property type="protein sequence ID" value="KAK3051124.1"/>
    <property type="molecule type" value="Genomic_DNA"/>
</dbReference>
<name>A0ACC3CXE1_9PEZI</name>
<accession>A0ACC3CXE1</accession>
<feature type="non-terminal residue" evidence="1">
    <location>
        <position position="299"/>
    </location>
</feature>
<proteinExistence type="predicted"/>
<evidence type="ECO:0000313" key="2">
    <source>
        <dbReference type="Proteomes" id="UP001186974"/>
    </source>
</evidence>
<dbReference type="Proteomes" id="UP001186974">
    <property type="component" value="Unassembled WGS sequence"/>
</dbReference>
<reference evidence="1" key="1">
    <citation type="submission" date="2024-09" db="EMBL/GenBank/DDBJ databases">
        <title>Black Yeasts Isolated from many extreme environments.</title>
        <authorList>
            <person name="Coleine C."/>
            <person name="Stajich J.E."/>
            <person name="Selbmann L."/>
        </authorList>
    </citation>
    <scope>NUCLEOTIDE SEQUENCE</scope>
    <source>
        <strain evidence="1">CCFEE 5737</strain>
    </source>
</reference>
<comment type="caution">
    <text evidence="1">The sequence shown here is derived from an EMBL/GenBank/DDBJ whole genome shotgun (WGS) entry which is preliminary data.</text>
</comment>
<gene>
    <name evidence="1" type="ORF">LTS18_012466</name>
</gene>
<keyword evidence="2" id="KW-1185">Reference proteome</keyword>
<evidence type="ECO:0000313" key="1">
    <source>
        <dbReference type="EMBL" id="KAK3051124.1"/>
    </source>
</evidence>